<keyword evidence="2" id="KW-1185">Reference proteome</keyword>
<proteinExistence type="predicted"/>
<accession>A0A6S6Y2K5</accession>
<dbReference type="Proteomes" id="UP000515733">
    <property type="component" value="Chromosome"/>
</dbReference>
<dbReference type="EMBL" id="LR778301">
    <property type="protein sequence ID" value="CAB1370755.1"/>
    <property type="molecule type" value="Genomic_DNA"/>
</dbReference>
<gene>
    <name evidence="1" type="ORF">DENOEST_3601</name>
</gene>
<evidence type="ECO:0000313" key="1">
    <source>
        <dbReference type="EMBL" id="CAB1370755.1"/>
    </source>
</evidence>
<dbReference type="KEGG" id="doe:DENOEST_3601"/>
<evidence type="ECO:0000313" key="2">
    <source>
        <dbReference type="Proteomes" id="UP000515733"/>
    </source>
</evidence>
<protein>
    <submittedName>
        <fullName evidence="1">Uncharacterized protein</fullName>
    </submittedName>
</protein>
<organism evidence="1 2">
    <name type="scientific">Denitratisoma oestradiolicum</name>
    <dbReference type="NCBI Taxonomy" id="311182"/>
    <lineage>
        <taxon>Bacteria</taxon>
        <taxon>Pseudomonadati</taxon>
        <taxon>Pseudomonadota</taxon>
        <taxon>Betaproteobacteria</taxon>
        <taxon>Nitrosomonadales</taxon>
        <taxon>Sterolibacteriaceae</taxon>
        <taxon>Denitratisoma</taxon>
    </lineage>
</organism>
<dbReference type="RefSeq" id="WP_170228097.1">
    <property type="nucleotide sequence ID" value="NZ_LR778301.1"/>
</dbReference>
<dbReference type="AlphaFoldDB" id="A0A6S6Y2K5"/>
<name>A0A6S6Y2K5_9PROT</name>
<sequence length="72" mass="7864">MDAHVQAVETQIRETPGYSQALTLLDEEARLQFLLREIEGQLESLGVAGKLARIDRLRQSLAASARSAVQSG</sequence>
<reference evidence="1 2" key="1">
    <citation type="submission" date="2020-03" db="EMBL/GenBank/DDBJ databases">
        <authorList>
            <consortium name="Genoscope - CEA"/>
            <person name="William W."/>
        </authorList>
    </citation>
    <scope>NUCLEOTIDE SEQUENCE [LARGE SCALE GENOMIC DNA]</scope>
    <source>
        <strain evidence="2">DSM 16959</strain>
    </source>
</reference>